<dbReference type="SUPFAM" id="SSF51569">
    <property type="entry name" value="Aldolase"/>
    <property type="match status" value="1"/>
</dbReference>
<sequence>MSVTINLPTAGGGLQALSLVAGPAPVAASGQWNRIGYAAAHVVCDPLADIDPWIDTAVDWDRTLAYREYLWSIGLGVAEAMDTAQRGMGLSWDTSLELVQRSMEIAKAGGHLIASGAGTDHLVITPATTIDDVIAAYEFQCEAIEATGSRVILMASRALAAVASGPEDYARVYSRVLAGLKQPAILHWLGEMFDPALQGYWGSDDHMIAMSTCLEVLQDNAANIDGIKISLLSAEKEIHMRNHLPDGVKMYTGDDFNYPDLIEGDEQGFSHALLGIFDPIAGAAARALSALGAGDNAAFRAAFEPTVPLSRHIFKAPTRFYKTGVVFMAYLNGHQDHFTMVGGQESTRSTVHLAELMRLANEAQLFTDPEATARRAHAVFAARGVEINS</sequence>
<dbReference type="InterPro" id="IPR013785">
    <property type="entry name" value="Aldolase_TIM"/>
</dbReference>
<reference evidence="1 2" key="1">
    <citation type="submission" date="2016-12" db="EMBL/GenBank/DDBJ databases">
        <authorList>
            <person name="Song W.-J."/>
            <person name="Kurnit D.M."/>
        </authorList>
    </citation>
    <scope>NUCLEOTIDE SEQUENCE [LARGE SCALE GENOMIC DNA]</scope>
    <source>
        <strain evidence="1 2">IMCC3135</strain>
    </source>
</reference>
<dbReference type="Gene3D" id="3.20.20.70">
    <property type="entry name" value="Aldolase class I"/>
    <property type="match status" value="1"/>
</dbReference>
<dbReference type="Pfam" id="PF06187">
    <property type="entry name" value="DUF993"/>
    <property type="match status" value="1"/>
</dbReference>
<evidence type="ECO:0008006" key="3">
    <source>
        <dbReference type="Google" id="ProtNLM"/>
    </source>
</evidence>
<keyword evidence="2" id="KW-1185">Reference proteome</keyword>
<dbReference type="OrthoDB" id="9805272at2"/>
<organism evidence="1 2">
    <name type="scientific">Granulosicoccus antarcticus IMCC3135</name>
    <dbReference type="NCBI Taxonomy" id="1192854"/>
    <lineage>
        <taxon>Bacteria</taxon>
        <taxon>Pseudomonadati</taxon>
        <taxon>Pseudomonadota</taxon>
        <taxon>Gammaproteobacteria</taxon>
        <taxon>Chromatiales</taxon>
        <taxon>Granulosicoccaceae</taxon>
        <taxon>Granulosicoccus</taxon>
    </lineage>
</organism>
<dbReference type="InterPro" id="IPR009334">
    <property type="entry name" value="DUF993"/>
</dbReference>
<proteinExistence type="predicted"/>
<dbReference type="EMBL" id="CP018632">
    <property type="protein sequence ID" value="ASJ73322.1"/>
    <property type="molecule type" value="Genomic_DNA"/>
</dbReference>
<dbReference type="KEGG" id="gai:IMCC3135_16200"/>
<dbReference type="RefSeq" id="WP_088918534.1">
    <property type="nucleotide sequence ID" value="NZ_CP018632.1"/>
</dbReference>
<dbReference type="Proteomes" id="UP000250079">
    <property type="component" value="Chromosome"/>
</dbReference>
<dbReference type="AlphaFoldDB" id="A0A2Z2NPB1"/>
<protein>
    <recommendedName>
        <fullName evidence="3">Dihydrodipicolinate synthase family protein</fullName>
    </recommendedName>
</protein>
<gene>
    <name evidence="1" type="ORF">IMCC3135_16200</name>
</gene>
<accession>A0A2Z2NPB1</accession>
<evidence type="ECO:0000313" key="2">
    <source>
        <dbReference type="Proteomes" id="UP000250079"/>
    </source>
</evidence>
<name>A0A2Z2NPB1_9GAMM</name>
<evidence type="ECO:0000313" key="1">
    <source>
        <dbReference type="EMBL" id="ASJ73322.1"/>
    </source>
</evidence>